<dbReference type="PANTHER" id="PTHR34406:SF1">
    <property type="entry name" value="PROTEIN YCEI"/>
    <property type="match status" value="1"/>
</dbReference>
<dbReference type="InterPro" id="IPR007372">
    <property type="entry name" value="Lipid/polyisoprenoid-bd_YceI"/>
</dbReference>
<accession>D4YQK3</accession>
<reference evidence="3 4" key="1">
    <citation type="submission" date="2010-04" db="EMBL/GenBank/DDBJ databases">
        <authorList>
            <person name="Qin X."/>
            <person name="Bachman B."/>
            <person name="Battles P."/>
            <person name="Bell A."/>
            <person name="Bess C."/>
            <person name="Bickham C."/>
            <person name="Chaboub L."/>
            <person name="Chen D."/>
            <person name="Coyle M."/>
            <person name="Deiros D.R."/>
            <person name="Dinh H."/>
            <person name="Forbes L."/>
            <person name="Fowler G."/>
            <person name="Francisco L."/>
            <person name="Fu Q."/>
            <person name="Gubbala S."/>
            <person name="Hale W."/>
            <person name="Han Y."/>
            <person name="Hemphill L."/>
            <person name="Highlander S.K."/>
            <person name="Hirani K."/>
            <person name="Hogues M."/>
            <person name="Jackson L."/>
            <person name="Jakkamsetti A."/>
            <person name="Javaid M."/>
            <person name="Jiang H."/>
            <person name="Korchina V."/>
            <person name="Kovar C."/>
            <person name="Lara F."/>
            <person name="Lee S."/>
            <person name="Mata R."/>
            <person name="Mathew T."/>
            <person name="Moen C."/>
            <person name="Morales K."/>
            <person name="Munidasa M."/>
            <person name="Nazareth L."/>
            <person name="Ngo R."/>
            <person name="Nguyen L."/>
            <person name="Okwuonu G."/>
            <person name="Ongeri F."/>
            <person name="Patil S."/>
            <person name="Petrosino J."/>
            <person name="Pham C."/>
            <person name="Pham P."/>
            <person name="Pu L.-L."/>
            <person name="Puazo M."/>
            <person name="Raj R."/>
            <person name="Reid J."/>
            <person name="Rouhana J."/>
            <person name="Saada N."/>
            <person name="Shang Y."/>
            <person name="Simmons D."/>
            <person name="Thornton R."/>
            <person name="Warren J."/>
            <person name="Weissenberger G."/>
            <person name="Zhang J."/>
            <person name="Zhang L."/>
            <person name="Zhou C."/>
            <person name="Zhu D."/>
            <person name="Muzny D."/>
            <person name="Worley K."/>
            <person name="Gibbs R."/>
        </authorList>
    </citation>
    <scope>NUCLEOTIDE SEQUENCE [LARGE SCALE GENOMIC DNA]</scope>
    <source>
        <strain evidence="3 4">ATCC 49030</strain>
    </source>
</reference>
<dbReference type="AlphaFoldDB" id="D4YQK3"/>
<dbReference type="PANTHER" id="PTHR34406">
    <property type="entry name" value="PROTEIN YCEI"/>
    <property type="match status" value="1"/>
</dbReference>
<feature type="domain" description="Lipid/polyisoprenoid-binding YceI-like" evidence="2">
    <location>
        <begin position="12"/>
        <end position="180"/>
    </location>
</feature>
<protein>
    <submittedName>
        <fullName evidence="3">YceI-like domain protein</fullName>
    </submittedName>
</protein>
<dbReference type="eggNOG" id="COG2353">
    <property type="taxonomic scope" value="Bacteria"/>
</dbReference>
<organism evidence="3 4">
    <name type="scientific">Brevibacterium mcbrellneri ATCC 49030</name>
    <dbReference type="NCBI Taxonomy" id="585530"/>
    <lineage>
        <taxon>Bacteria</taxon>
        <taxon>Bacillati</taxon>
        <taxon>Actinomycetota</taxon>
        <taxon>Actinomycetes</taxon>
        <taxon>Micrococcales</taxon>
        <taxon>Brevibacteriaceae</taxon>
        <taxon>Brevibacterium</taxon>
    </lineage>
</organism>
<dbReference type="Pfam" id="PF04264">
    <property type="entry name" value="YceI"/>
    <property type="match status" value="1"/>
</dbReference>
<dbReference type="Gene3D" id="2.40.128.110">
    <property type="entry name" value="Lipid/polyisoprenoid-binding, YceI-like"/>
    <property type="match status" value="1"/>
</dbReference>
<dbReference type="Proteomes" id="UP000005714">
    <property type="component" value="Unassembled WGS sequence"/>
</dbReference>
<evidence type="ECO:0000313" key="3">
    <source>
        <dbReference type="EMBL" id="EFG46491.1"/>
    </source>
</evidence>
<dbReference type="EMBL" id="ADNU01000074">
    <property type="protein sequence ID" value="EFG46491.1"/>
    <property type="molecule type" value="Genomic_DNA"/>
</dbReference>
<dbReference type="SMART" id="SM00867">
    <property type="entry name" value="YceI"/>
    <property type="match status" value="1"/>
</dbReference>
<dbReference type="SUPFAM" id="SSF101874">
    <property type="entry name" value="YceI-like"/>
    <property type="match status" value="1"/>
</dbReference>
<evidence type="ECO:0000256" key="1">
    <source>
        <dbReference type="ARBA" id="ARBA00008812"/>
    </source>
</evidence>
<name>D4YQK3_9MICO</name>
<evidence type="ECO:0000259" key="2">
    <source>
        <dbReference type="SMART" id="SM00867"/>
    </source>
</evidence>
<gene>
    <name evidence="3" type="primary">yceI</name>
    <name evidence="3" type="ORF">HMPREF0183_2213</name>
</gene>
<dbReference type="STRING" id="585530.HMPREF0183_2213"/>
<comment type="caution">
    <text evidence="3">The sequence shown here is derived from an EMBL/GenBank/DDBJ whole genome shotgun (WGS) entry which is preliminary data.</text>
</comment>
<dbReference type="RefSeq" id="WP_005886018.1">
    <property type="nucleotide sequence ID" value="NZ_ADNU01000074.1"/>
</dbReference>
<keyword evidence="4" id="KW-1185">Reference proteome</keyword>
<comment type="similarity">
    <text evidence="1">Belongs to the UPF0312 family.</text>
</comment>
<sequence length="182" mass="19318">MTSLPQGLSAGTWNIDGAHSTIGFTVRHGGVSKTRGKFDVIAGSATLGDTFESLSVTATADPKSINTGNETRDEHLKSGDFFQTEEHPEIVFKSTSVEDFDGSEFTLKGELTLLGVTKEVVFDAEFLGANEDPNGNQITGVSATAKINRKDFGMSFSATMPGGDLLVADKVNLEIDVELVKA</sequence>
<proteinExistence type="inferred from homology"/>
<dbReference type="InterPro" id="IPR036761">
    <property type="entry name" value="TTHA0802/YceI-like_sf"/>
</dbReference>
<dbReference type="OrthoDB" id="9811006at2"/>
<evidence type="ECO:0000313" key="4">
    <source>
        <dbReference type="Proteomes" id="UP000005714"/>
    </source>
</evidence>